<dbReference type="InterPro" id="IPR027417">
    <property type="entry name" value="P-loop_NTPase"/>
</dbReference>
<dbReference type="GO" id="GO:0007131">
    <property type="term" value="P:reciprocal meiotic recombination"/>
    <property type="evidence" value="ECO:0007669"/>
    <property type="project" value="TreeGrafter"/>
</dbReference>
<proteinExistence type="predicted"/>
<dbReference type="GO" id="GO:0000707">
    <property type="term" value="P:meiotic DNA recombinase assembly"/>
    <property type="evidence" value="ECO:0007669"/>
    <property type="project" value="TreeGrafter"/>
</dbReference>
<dbReference type="AlphaFoldDB" id="A0A8H3E3D6"/>
<comment type="subcellular location">
    <subcellularLocation>
        <location evidence="1">Nucleus</location>
    </subcellularLocation>
</comment>
<dbReference type="EMBL" id="CAJNJQ010002367">
    <property type="protein sequence ID" value="CAE7173550.1"/>
    <property type="molecule type" value="Genomic_DNA"/>
</dbReference>
<dbReference type="GO" id="GO:0005657">
    <property type="term" value="C:replication fork"/>
    <property type="evidence" value="ECO:0007669"/>
    <property type="project" value="TreeGrafter"/>
</dbReference>
<dbReference type="InterPro" id="IPR052093">
    <property type="entry name" value="HR_Repair_Mediator"/>
</dbReference>
<dbReference type="GO" id="GO:0000400">
    <property type="term" value="F:four-way junction DNA binding"/>
    <property type="evidence" value="ECO:0007669"/>
    <property type="project" value="TreeGrafter"/>
</dbReference>
<dbReference type="PANTHER" id="PTHR46239">
    <property type="entry name" value="DNA REPAIR PROTEIN RAD51 HOMOLOG 3 RAD51C"/>
    <property type="match status" value="1"/>
</dbReference>
<keyword evidence="2" id="KW-0547">Nucleotide-binding</keyword>
<evidence type="ECO:0000313" key="8">
    <source>
        <dbReference type="Proteomes" id="UP000663827"/>
    </source>
</evidence>
<comment type="caution">
    <text evidence="7">The sequence shown here is derived from an EMBL/GenBank/DDBJ whole genome shotgun (WGS) entry which is preliminary data.</text>
</comment>
<keyword evidence="4" id="KW-0067">ATP-binding</keyword>
<evidence type="ECO:0000313" key="7">
    <source>
        <dbReference type="EMBL" id="CAE7173550.1"/>
    </source>
</evidence>
<organism evidence="7 8">
    <name type="scientific">Rhizoctonia solani</name>
    <dbReference type="NCBI Taxonomy" id="456999"/>
    <lineage>
        <taxon>Eukaryota</taxon>
        <taxon>Fungi</taxon>
        <taxon>Dikarya</taxon>
        <taxon>Basidiomycota</taxon>
        <taxon>Agaricomycotina</taxon>
        <taxon>Agaricomycetes</taxon>
        <taxon>Cantharellales</taxon>
        <taxon>Ceratobasidiaceae</taxon>
        <taxon>Rhizoctonia</taxon>
    </lineage>
</organism>
<dbReference type="PANTHER" id="PTHR46239:SF1">
    <property type="entry name" value="DNA REPAIR PROTEIN RAD51 HOMOLOG 3"/>
    <property type="match status" value="1"/>
</dbReference>
<evidence type="ECO:0000256" key="2">
    <source>
        <dbReference type="ARBA" id="ARBA00022741"/>
    </source>
</evidence>
<sequence length="174" mass="18623">MTPAQDSATQPNTGLHHIHVTSLPELLSCVSTLSQYCVEYPGIKLIAIPQLSYHIQTSAITPQAKGKLLTQIKQHLTKTCGTGQAAMVTTTSMAVKLIDDQGQPANFSTGTKALLVPALGDGFSLVSKTYRLVLGRHPHDGQRFARLIAAPARTSQSKTANFTIKNGFIVDVEA</sequence>
<evidence type="ECO:0000256" key="6">
    <source>
        <dbReference type="ARBA" id="ARBA00023242"/>
    </source>
</evidence>
<reference evidence="7" key="1">
    <citation type="submission" date="2021-01" db="EMBL/GenBank/DDBJ databases">
        <authorList>
            <person name="Kaushik A."/>
        </authorList>
    </citation>
    <scope>NUCLEOTIDE SEQUENCE</scope>
    <source>
        <strain evidence="7">AG5</strain>
    </source>
</reference>
<keyword evidence="3" id="KW-0227">DNA damage</keyword>
<gene>
    <name evidence="7" type="ORF">RDB_LOCUS109194</name>
</gene>
<protein>
    <submittedName>
        <fullName evidence="7">Uncharacterized protein</fullName>
    </submittedName>
</protein>
<dbReference type="GO" id="GO:0005524">
    <property type="term" value="F:ATP binding"/>
    <property type="evidence" value="ECO:0007669"/>
    <property type="project" value="UniProtKB-KW"/>
</dbReference>
<accession>A0A8H3E3D6</accession>
<evidence type="ECO:0000256" key="5">
    <source>
        <dbReference type="ARBA" id="ARBA00023204"/>
    </source>
</evidence>
<name>A0A8H3E3D6_9AGAM</name>
<dbReference type="Gene3D" id="3.40.50.300">
    <property type="entry name" value="P-loop containing nucleotide triphosphate hydrolases"/>
    <property type="match status" value="1"/>
</dbReference>
<evidence type="ECO:0000256" key="1">
    <source>
        <dbReference type="ARBA" id="ARBA00004123"/>
    </source>
</evidence>
<keyword evidence="5" id="KW-0234">DNA repair</keyword>
<evidence type="ECO:0000256" key="4">
    <source>
        <dbReference type="ARBA" id="ARBA00022840"/>
    </source>
</evidence>
<keyword evidence="6" id="KW-0539">Nucleus</keyword>
<dbReference type="GO" id="GO:0033063">
    <property type="term" value="C:Rad51B-Rad51C-Rad51D-XRCC2 complex"/>
    <property type="evidence" value="ECO:0007669"/>
    <property type="project" value="TreeGrafter"/>
</dbReference>
<dbReference type="GO" id="GO:0033065">
    <property type="term" value="C:Rad51C-XRCC3 complex"/>
    <property type="evidence" value="ECO:0007669"/>
    <property type="project" value="TreeGrafter"/>
</dbReference>
<dbReference type="GO" id="GO:0008821">
    <property type="term" value="F:crossover junction DNA endonuclease activity"/>
    <property type="evidence" value="ECO:0007669"/>
    <property type="project" value="TreeGrafter"/>
</dbReference>
<evidence type="ECO:0000256" key="3">
    <source>
        <dbReference type="ARBA" id="ARBA00022763"/>
    </source>
</evidence>
<dbReference type="Proteomes" id="UP000663827">
    <property type="component" value="Unassembled WGS sequence"/>
</dbReference>